<dbReference type="SMART" id="SM00421">
    <property type="entry name" value="HTH_LUXR"/>
    <property type="match status" value="1"/>
</dbReference>
<dbReference type="EMBL" id="CP027541">
    <property type="protein sequence ID" value="AWT56556.1"/>
    <property type="molecule type" value="Genomic_DNA"/>
</dbReference>
<keyword evidence="3" id="KW-0804">Transcription</keyword>
<dbReference type="PRINTS" id="PR00038">
    <property type="entry name" value="HTHLUXR"/>
</dbReference>
<dbReference type="PANTHER" id="PTHR44688">
    <property type="entry name" value="DNA-BINDING TRANSCRIPTIONAL ACTIVATOR DEVR_DOSR"/>
    <property type="match status" value="1"/>
</dbReference>
<keyword evidence="2" id="KW-0238">DNA-binding</keyword>
<feature type="domain" description="HTH luxR-type" evidence="4">
    <location>
        <begin position="251"/>
        <end position="317"/>
    </location>
</feature>
<dbReference type="InterPro" id="IPR000792">
    <property type="entry name" value="Tscrpt_reg_LuxR_C"/>
</dbReference>
<proteinExistence type="predicted"/>
<name>A0A2U9PXP0_MYCSE</name>
<dbReference type="PROSITE" id="PS50043">
    <property type="entry name" value="HTH_LUXR_2"/>
    <property type="match status" value="1"/>
</dbReference>
<evidence type="ECO:0000259" key="4">
    <source>
        <dbReference type="PROSITE" id="PS50043"/>
    </source>
</evidence>
<gene>
    <name evidence="5" type="ORF">D806_056100</name>
</gene>
<evidence type="ECO:0000256" key="1">
    <source>
        <dbReference type="ARBA" id="ARBA00023015"/>
    </source>
</evidence>
<dbReference type="PANTHER" id="PTHR44688:SF25">
    <property type="entry name" value="HTH LUXR-TYPE DOMAIN-CONTAINING PROTEIN"/>
    <property type="match status" value="1"/>
</dbReference>
<reference evidence="6" key="2">
    <citation type="submission" date="2018-03" db="EMBL/GenBank/DDBJ databases">
        <authorList>
            <person name="Derbyshire K."/>
            <person name="Gray T.A."/>
            <person name="Champion M."/>
        </authorList>
    </citation>
    <scope>NUCLEOTIDE SEQUENCE [LARGE SCALE GENOMIC DNA]</scope>
    <source>
        <strain evidence="6">MKD8</strain>
    </source>
</reference>
<dbReference type="Proteomes" id="UP000011200">
    <property type="component" value="Chromosome"/>
</dbReference>
<keyword evidence="1" id="KW-0805">Transcription regulation</keyword>
<reference evidence="5 6" key="1">
    <citation type="journal article" date="2013" name="Genome Announc.">
        <title>Draft genome sequence of MKD8, a conjugal recipient Mycobacterium smegmatis strain.</title>
        <authorList>
            <person name="Gray T.A."/>
            <person name="Palumbo M.J."/>
            <person name="Derbyshire K.M."/>
        </authorList>
    </citation>
    <scope>NUCLEOTIDE SEQUENCE [LARGE SCALE GENOMIC DNA]</scope>
    <source>
        <strain evidence="5 6">MKD8</strain>
    </source>
</reference>
<dbReference type="Gene3D" id="1.10.10.10">
    <property type="entry name" value="Winged helix-like DNA-binding domain superfamily/Winged helix DNA-binding domain"/>
    <property type="match status" value="1"/>
</dbReference>
<evidence type="ECO:0000256" key="2">
    <source>
        <dbReference type="ARBA" id="ARBA00023125"/>
    </source>
</evidence>
<dbReference type="SUPFAM" id="SSF46894">
    <property type="entry name" value="C-terminal effector domain of the bipartite response regulators"/>
    <property type="match status" value="1"/>
</dbReference>
<evidence type="ECO:0000256" key="3">
    <source>
        <dbReference type="ARBA" id="ARBA00023163"/>
    </source>
</evidence>
<dbReference type="AlphaFoldDB" id="A0A2U9PXP0"/>
<protein>
    <submittedName>
        <fullName evidence="5">Putative response regulator</fullName>
    </submittedName>
</protein>
<organism evidence="5 6">
    <name type="scientific">Mycolicibacterium smegmatis (strain MKD8)</name>
    <name type="common">Mycobacterium smegmatis</name>
    <dbReference type="NCBI Taxonomy" id="1214915"/>
    <lineage>
        <taxon>Bacteria</taxon>
        <taxon>Bacillati</taxon>
        <taxon>Actinomycetota</taxon>
        <taxon>Actinomycetes</taxon>
        <taxon>Mycobacteriales</taxon>
        <taxon>Mycobacteriaceae</taxon>
        <taxon>Mycolicibacterium</taxon>
    </lineage>
</organism>
<dbReference type="InterPro" id="IPR016032">
    <property type="entry name" value="Sig_transdc_resp-reg_C-effctor"/>
</dbReference>
<evidence type="ECO:0000313" key="5">
    <source>
        <dbReference type="EMBL" id="AWT56556.1"/>
    </source>
</evidence>
<dbReference type="Pfam" id="PF00196">
    <property type="entry name" value="GerE"/>
    <property type="match status" value="1"/>
</dbReference>
<dbReference type="RefSeq" id="WP_003897134.1">
    <property type="nucleotide sequence ID" value="NZ_CP027541.1"/>
</dbReference>
<dbReference type="InterPro" id="IPR036388">
    <property type="entry name" value="WH-like_DNA-bd_sf"/>
</dbReference>
<accession>A0A2U9PXP0</accession>
<evidence type="ECO:0000313" key="6">
    <source>
        <dbReference type="Proteomes" id="UP000011200"/>
    </source>
</evidence>
<dbReference type="GO" id="GO:0003677">
    <property type="term" value="F:DNA binding"/>
    <property type="evidence" value="ECO:0007669"/>
    <property type="project" value="UniProtKB-KW"/>
</dbReference>
<sequence>MAGIYGAILGSTSSIETRAHDLLDTLAVRADSSASAICLWDPIARKHVGVANRHYPEPVMKHFNTWFVENDPLFDAMRVHDLGPLRWRDFPAYRDGYSVNNVFQPAGFDEGLSARLVTADGTYVGTIHVNCDDPRHPTDDDVAEINALRLQMAEELDFSIKPRMVAELVAPDAQAWAVDDQGRAHLLRCGDTFDAALDPLMISELALAFGATAIRPEVLRHHDGVSWLHARRIATSPRYAGDSLGGVLLVTRTPLPMGITPRELDALTLAVCGLTNAQIAGHLFISARTAGHHLESAQAKLGAANRAACASAAVSLGLLSAQMLRSFAVSGGEPLTA</sequence>
<dbReference type="GO" id="GO:0006355">
    <property type="term" value="P:regulation of DNA-templated transcription"/>
    <property type="evidence" value="ECO:0007669"/>
    <property type="project" value="InterPro"/>
</dbReference>